<evidence type="ECO:0000256" key="1">
    <source>
        <dbReference type="SAM" id="MobiDB-lite"/>
    </source>
</evidence>
<organism evidence="3 4">
    <name type="scientific">Streptococcus panodentis</name>
    <dbReference type="NCBI Taxonomy" id="1581472"/>
    <lineage>
        <taxon>Bacteria</taxon>
        <taxon>Bacillati</taxon>
        <taxon>Bacillota</taxon>
        <taxon>Bacilli</taxon>
        <taxon>Lactobacillales</taxon>
        <taxon>Streptococcaceae</taxon>
        <taxon>Streptococcus</taxon>
    </lineage>
</organism>
<keyword evidence="2" id="KW-0732">Signal</keyword>
<dbReference type="Proteomes" id="UP001519349">
    <property type="component" value="Unassembled WGS sequence"/>
</dbReference>
<protein>
    <submittedName>
        <fullName evidence="3">Cell wall protein</fullName>
    </submittedName>
</protein>
<accession>A0ABS5AYV9</accession>
<feature type="region of interest" description="Disordered" evidence="1">
    <location>
        <begin position="275"/>
        <end position="405"/>
    </location>
</feature>
<feature type="compositionally biased region" description="Pro residues" evidence="1">
    <location>
        <begin position="276"/>
        <end position="294"/>
    </location>
</feature>
<feature type="signal peptide" evidence="2">
    <location>
        <begin position="1"/>
        <end position="30"/>
    </location>
</feature>
<evidence type="ECO:0000313" key="3">
    <source>
        <dbReference type="EMBL" id="MBP2621760.1"/>
    </source>
</evidence>
<reference evidence="3 4" key="1">
    <citation type="submission" date="2018-05" db="EMBL/GenBank/DDBJ databases">
        <title>Draft genome sequence of Streptococcus panodentis CCUG 70867T.</title>
        <authorList>
            <person name="Salva-Serra F."/>
            <person name="Mendez V."/>
            <person name="Jaen-Luchoro D."/>
            <person name="Gonzales-Siles L."/>
            <person name="Karlsson R."/>
            <person name="Engstrom-Jakobsson H."/>
            <person name="Busquets A."/>
            <person name="Gomila M."/>
            <person name="Pineiro-Iglesias B."/>
            <person name="Bennasar-Figueras A."/>
            <person name="Seeger M."/>
            <person name="Moore E."/>
        </authorList>
    </citation>
    <scope>NUCLEOTIDE SEQUENCE [LARGE SCALE GENOMIC DNA]</scope>
    <source>
        <strain evidence="3 4">CCUG 70867</strain>
    </source>
</reference>
<proteinExistence type="predicted"/>
<feature type="chain" id="PRO_5046543932" evidence="2">
    <location>
        <begin position="31"/>
        <end position="720"/>
    </location>
</feature>
<dbReference type="EMBL" id="QFAY01000023">
    <property type="protein sequence ID" value="MBP2621760.1"/>
    <property type="molecule type" value="Genomic_DNA"/>
</dbReference>
<evidence type="ECO:0000313" key="4">
    <source>
        <dbReference type="Proteomes" id="UP001519349"/>
    </source>
</evidence>
<gene>
    <name evidence="3" type="ORF">DHL47_10625</name>
</gene>
<keyword evidence="4" id="KW-1185">Reference proteome</keyword>
<comment type="caution">
    <text evidence="3">The sequence shown here is derived from an EMBL/GenBank/DDBJ whole genome shotgun (WGS) entry which is preliminary data.</text>
</comment>
<evidence type="ECO:0000256" key="2">
    <source>
        <dbReference type="SAM" id="SignalP"/>
    </source>
</evidence>
<sequence length="720" mass="82045">MTNRFRFLSRSVLAAATLVPAFAAANNVQAADYDYGYNYGYNYNYNRYQPGYNYWNTGYNNRYNSYSNYYNAYNRLNYGYNNWYGYDNYYNNNWGYGYNGYNNWNYGYNNGWYGYNNGWNGYNNGWNNYDYSYDRYNNYNSLSNDPNYTYWNGNHYYRMNDGSYRIYRNGSWVALDNGSNSSSGYESLRNDANYTYWNGNHYYRMNDGSYRIYRNGSWEPVSNTGDSNSGYNNLRNDSHYRYENGYHYYVLEDGSYYYYANGEWVLVKAAETPADPATPAPTPEPTPTPTPEPAPNDKPDQPVNPGTDQPVTPGTDQPVNPGTDQPVTPGTDTPSDSDVPGIELPPTPPFVHEDKPFNPFAPETPSTPADPSDSGSADQPATPAIPGNSGLVTTDEPSENQIPPYVEKPAEGLEHLEWAPNGQTPKIIYPSGKPGDAALEADPNYYYDGSTHYYYVPSNSERTGYSPYWKWFGDVWKLQGMTDPNDPALDPKLHENTADDEYMYSDRDSSVKLYSTNLVATGQAGQPLPFQNVEEFKNYVIEKMNPKFVDNSGWDAKVEWEIENPELFEMSKQNPWAKDYVLIANLKSGVDDDKYKDVEFGHVKFVYRIEATDATNYVALDKAKEAFAKINEERAAQGLKELAWSDDIYLNQALPKVHAISRQFDSSGFVGRRDDDPAVVAKKWANSGLREWLLDPNSTEGAVAAVVDGNGDYYWAFNYK</sequence>
<dbReference type="RefSeq" id="WP_209551811.1">
    <property type="nucleotide sequence ID" value="NZ_QFAY01000023.1"/>
</dbReference>
<feature type="compositionally biased region" description="Polar residues" evidence="1">
    <location>
        <begin position="304"/>
        <end position="336"/>
    </location>
</feature>
<name>A0ABS5AYV9_9STRE</name>
<feature type="compositionally biased region" description="Polar residues" evidence="1">
    <location>
        <begin position="364"/>
        <end position="379"/>
    </location>
</feature>